<dbReference type="RefSeq" id="WP_316983775.1">
    <property type="nucleotide sequence ID" value="NZ_CP136521.1"/>
</dbReference>
<feature type="transmembrane region" description="Helical" evidence="1">
    <location>
        <begin position="12"/>
        <end position="34"/>
    </location>
</feature>
<keyword evidence="1" id="KW-1133">Transmembrane helix</keyword>
<keyword evidence="1" id="KW-0472">Membrane</keyword>
<dbReference type="Proteomes" id="UP001302486">
    <property type="component" value="Chromosome"/>
</dbReference>
<keyword evidence="1" id="KW-0812">Transmembrane</keyword>
<evidence type="ECO:0000313" key="2">
    <source>
        <dbReference type="EMBL" id="WOD44101.1"/>
    </source>
</evidence>
<dbReference type="Pfam" id="PF09601">
    <property type="entry name" value="DUF2459"/>
    <property type="match status" value="1"/>
</dbReference>
<gene>
    <name evidence="2" type="ORF">RNZ46_02290</name>
</gene>
<dbReference type="AlphaFoldDB" id="A0AA97HQM2"/>
<evidence type="ECO:0000256" key="1">
    <source>
        <dbReference type="SAM" id="Phobius"/>
    </source>
</evidence>
<dbReference type="InterPro" id="IPR011727">
    <property type="entry name" value="CHP02117"/>
</dbReference>
<proteinExistence type="predicted"/>
<accession>A0AA97HQM2</accession>
<reference evidence="3" key="1">
    <citation type="submission" date="2024-06" db="EMBL/GenBank/DDBJ databases">
        <title>Hwangdonia haimaensis gen. nov., sp. nov., a member of the family Flavobacteriaceae isolated from the haima cold seep.</title>
        <authorList>
            <person name="Li J."/>
        </authorList>
    </citation>
    <scope>NUCLEOTIDE SEQUENCE [LARGE SCALE GENOMIC DNA]</scope>
    <source>
        <strain evidence="3">SCSIO 19198</strain>
    </source>
</reference>
<keyword evidence="3" id="KW-1185">Reference proteome</keyword>
<sequence length="216" mass="24699">MMTLLKNILKFILWVLAFPVVYLLISLVLTSITVNKGEVGLNSGKTIYLNTNGVHLDIVIPVNEVDDALKKGLKMKDEKYLSFGWGDENFYLNTPTWNDLTFKTAFSAMFLKGNALIHLTRHSRKNPKWTVVNLNEKQLSKLNTYILKTFQFDNHGNKIILENKGYAFNDDFYKAKGSYSIVKTCNSWANSALKTSGLKSCFWTPFDFGIINKYKD</sequence>
<dbReference type="EMBL" id="CP136521">
    <property type="protein sequence ID" value="WOD44101.1"/>
    <property type="molecule type" value="Genomic_DNA"/>
</dbReference>
<name>A0AA97HQM2_9FLAO</name>
<dbReference type="KEGG" id="hws:RNZ46_02290"/>
<evidence type="ECO:0000313" key="3">
    <source>
        <dbReference type="Proteomes" id="UP001302486"/>
    </source>
</evidence>
<organism evidence="2 3">
    <name type="scientific">Hwangdonia lutea</name>
    <dbReference type="NCBI Taxonomy" id="3075823"/>
    <lineage>
        <taxon>Bacteria</taxon>
        <taxon>Pseudomonadati</taxon>
        <taxon>Bacteroidota</taxon>
        <taxon>Flavobacteriia</taxon>
        <taxon>Flavobacteriales</taxon>
        <taxon>Flavobacteriaceae</taxon>
        <taxon>Hwangdonia</taxon>
    </lineage>
</organism>
<protein>
    <submittedName>
        <fullName evidence="2">DUF2459 domain-containing protein</fullName>
    </submittedName>
</protein>